<dbReference type="Gene3D" id="3.30.565.10">
    <property type="entry name" value="Histidine kinase-like ATPase, C-terminal domain"/>
    <property type="match status" value="1"/>
</dbReference>
<dbReference type="EMBL" id="JBHLWP010000009">
    <property type="protein sequence ID" value="MFC0252156.1"/>
    <property type="molecule type" value="Genomic_DNA"/>
</dbReference>
<name>A0ABV6FFH6_9BURK</name>
<feature type="domain" description="Response regulatory" evidence="17">
    <location>
        <begin position="671"/>
        <end position="793"/>
    </location>
</feature>
<keyword evidence="5 13" id="KW-0597">Phosphoprotein</keyword>
<evidence type="ECO:0000256" key="1">
    <source>
        <dbReference type="ARBA" id="ARBA00000085"/>
    </source>
</evidence>
<dbReference type="CDD" id="cd16922">
    <property type="entry name" value="HATPase_EvgS-ArcB-TorS-like"/>
    <property type="match status" value="1"/>
</dbReference>
<keyword evidence="11 14" id="KW-0472">Membrane</keyword>
<dbReference type="Pfam" id="PF00512">
    <property type="entry name" value="HisKA"/>
    <property type="match status" value="1"/>
</dbReference>
<dbReference type="Pfam" id="PF07696">
    <property type="entry name" value="7TMR-DISMED2"/>
    <property type="match status" value="1"/>
</dbReference>
<feature type="transmembrane region" description="Helical" evidence="14">
    <location>
        <begin position="296"/>
        <end position="313"/>
    </location>
</feature>
<dbReference type="InterPro" id="IPR011623">
    <property type="entry name" value="7TMR_DISM_rcpt_extracell_dom1"/>
</dbReference>
<keyword evidence="10" id="KW-0902">Two-component regulatory system</keyword>
<dbReference type="EC" id="2.7.13.3" evidence="3"/>
<feature type="signal peptide" evidence="15">
    <location>
        <begin position="1"/>
        <end position="37"/>
    </location>
</feature>
<evidence type="ECO:0000256" key="3">
    <source>
        <dbReference type="ARBA" id="ARBA00012438"/>
    </source>
</evidence>
<feature type="domain" description="Response regulatory" evidence="17">
    <location>
        <begin position="820"/>
        <end position="936"/>
    </location>
</feature>
<dbReference type="Pfam" id="PF00072">
    <property type="entry name" value="Response_reg"/>
    <property type="match status" value="2"/>
</dbReference>
<dbReference type="InterPro" id="IPR003594">
    <property type="entry name" value="HATPase_dom"/>
</dbReference>
<dbReference type="InterPro" id="IPR003661">
    <property type="entry name" value="HisK_dim/P_dom"/>
</dbReference>
<comment type="caution">
    <text evidence="19">The sequence shown here is derived from an EMBL/GenBank/DDBJ whole genome shotgun (WGS) entry which is preliminary data.</text>
</comment>
<evidence type="ECO:0000256" key="9">
    <source>
        <dbReference type="ARBA" id="ARBA00022989"/>
    </source>
</evidence>
<dbReference type="InterPro" id="IPR011622">
    <property type="entry name" value="7TMR_DISM_rcpt_extracell_dom2"/>
</dbReference>
<evidence type="ECO:0000256" key="10">
    <source>
        <dbReference type="ARBA" id="ARBA00023012"/>
    </source>
</evidence>
<dbReference type="SMART" id="SM00448">
    <property type="entry name" value="REC"/>
    <property type="match status" value="2"/>
</dbReference>
<feature type="modified residue" description="4-aspartylphosphate" evidence="13">
    <location>
        <position position="869"/>
    </location>
</feature>
<evidence type="ECO:0000256" key="12">
    <source>
        <dbReference type="PROSITE-ProRule" id="PRU00110"/>
    </source>
</evidence>
<evidence type="ECO:0000259" key="16">
    <source>
        <dbReference type="PROSITE" id="PS50109"/>
    </source>
</evidence>
<dbReference type="Gene3D" id="1.10.287.130">
    <property type="match status" value="1"/>
</dbReference>
<dbReference type="InterPro" id="IPR005467">
    <property type="entry name" value="His_kinase_dom"/>
</dbReference>
<evidence type="ECO:0000313" key="20">
    <source>
        <dbReference type="Proteomes" id="UP001589773"/>
    </source>
</evidence>
<dbReference type="Gene3D" id="2.60.40.2380">
    <property type="match status" value="1"/>
</dbReference>
<feature type="modified residue" description="Phosphohistidine" evidence="12">
    <location>
        <position position="1029"/>
    </location>
</feature>
<feature type="domain" description="HPt" evidence="18">
    <location>
        <begin position="990"/>
        <end position="1087"/>
    </location>
</feature>
<dbReference type="Pfam" id="PF01627">
    <property type="entry name" value="Hpt"/>
    <property type="match status" value="1"/>
</dbReference>
<keyword evidence="20" id="KW-1185">Reference proteome</keyword>
<dbReference type="InterPro" id="IPR006311">
    <property type="entry name" value="TAT_signal"/>
</dbReference>
<accession>A0ABV6FFH6</accession>
<dbReference type="SMART" id="SM00387">
    <property type="entry name" value="HATPase_c"/>
    <property type="match status" value="1"/>
</dbReference>
<evidence type="ECO:0000259" key="18">
    <source>
        <dbReference type="PROSITE" id="PS50894"/>
    </source>
</evidence>
<evidence type="ECO:0000256" key="4">
    <source>
        <dbReference type="ARBA" id="ARBA00022475"/>
    </source>
</evidence>
<proteinExistence type="predicted"/>
<keyword evidence="8" id="KW-0067">ATP-binding</keyword>
<feature type="transmembrane region" description="Helical" evidence="14">
    <location>
        <begin position="200"/>
        <end position="221"/>
    </location>
</feature>
<dbReference type="RefSeq" id="WP_379678905.1">
    <property type="nucleotide sequence ID" value="NZ_JBHLWP010000009.1"/>
</dbReference>
<dbReference type="InterPro" id="IPR011006">
    <property type="entry name" value="CheY-like_superfamily"/>
</dbReference>
<dbReference type="SUPFAM" id="SSF52172">
    <property type="entry name" value="CheY-like"/>
    <property type="match status" value="2"/>
</dbReference>
<dbReference type="Gene3D" id="3.40.50.2300">
    <property type="match status" value="2"/>
</dbReference>
<dbReference type="SMART" id="SM00388">
    <property type="entry name" value="HisKA"/>
    <property type="match status" value="1"/>
</dbReference>
<dbReference type="InterPro" id="IPR004358">
    <property type="entry name" value="Sig_transdc_His_kin-like_C"/>
</dbReference>
<dbReference type="PROSITE" id="PS50110">
    <property type="entry name" value="RESPONSE_REGULATORY"/>
    <property type="match status" value="2"/>
</dbReference>
<feature type="transmembrane region" description="Helical" evidence="14">
    <location>
        <begin position="228"/>
        <end position="248"/>
    </location>
</feature>
<dbReference type="PRINTS" id="PR00344">
    <property type="entry name" value="BCTRLSENSOR"/>
</dbReference>
<dbReference type="SUPFAM" id="SSF47226">
    <property type="entry name" value="Histidine-containing phosphotransfer domain, HPT domain"/>
    <property type="match status" value="1"/>
</dbReference>
<evidence type="ECO:0000256" key="11">
    <source>
        <dbReference type="ARBA" id="ARBA00023136"/>
    </source>
</evidence>
<protein>
    <recommendedName>
        <fullName evidence="3">histidine kinase</fullName>
        <ecNumber evidence="3">2.7.13.3</ecNumber>
    </recommendedName>
</protein>
<evidence type="ECO:0000256" key="2">
    <source>
        <dbReference type="ARBA" id="ARBA00004651"/>
    </source>
</evidence>
<evidence type="ECO:0000256" key="15">
    <source>
        <dbReference type="SAM" id="SignalP"/>
    </source>
</evidence>
<reference evidence="19 20" key="1">
    <citation type="submission" date="2024-09" db="EMBL/GenBank/DDBJ databases">
        <authorList>
            <person name="Sun Q."/>
            <person name="Mori K."/>
        </authorList>
    </citation>
    <scope>NUCLEOTIDE SEQUENCE [LARGE SCALE GENOMIC DNA]</scope>
    <source>
        <strain evidence="19 20">CCM 7792</strain>
    </source>
</reference>
<dbReference type="CDD" id="cd17546">
    <property type="entry name" value="REC_hyHK_CKI1_RcsC-like"/>
    <property type="match status" value="2"/>
</dbReference>
<evidence type="ECO:0000256" key="8">
    <source>
        <dbReference type="ARBA" id="ARBA00022840"/>
    </source>
</evidence>
<keyword evidence="9 14" id="KW-1133">Transmembrane helix</keyword>
<dbReference type="PANTHER" id="PTHR45339">
    <property type="entry name" value="HYBRID SIGNAL TRANSDUCTION HISTIDINE KINASE J"/>
    <property type="match status" value="1"/>
</dbReference>
<evidence type="ECO:0000259" key="17">
    <source>
        <dbReference type="PROSITE" id="PS50110"/>
    </source>
</evidence>
<dbReference type="Gene3D" id="1.20.120.160">
    <property type="entry name" value="HPT domain"/>
    <property type="match status" value="1"/>
</dbReference>
<comment type="subcellular location">
    <subcellularLocation>
        <location evidence="2">Cell membrane</location>
        <topology evidence="2">Multi-pass membrane protein</topology>
    </subcellularLocation>
</comment>
<dbReference type="PROSITE" id="PS50894">
    <property type="entry name" value="HPT"/>
    <property type="match status" value="1"/>
</dbReference>
<keyword evidence="7" id="KW-0547">Nucleotide-binding</keyword>
<dbReference type="CDD" id="cd00082">
    <property type="entry name" value="HisKA"/>
    <property type="match status" value="1"/>
</dbReference>
<feature type="transmembrane region" description="Helical" evidence="14">
    <location>
        <begin position="319"/>
        <end position="341"/>
    </location>
</feature>
<comment type="catalytic activity">
    <reaction evidence="1">
        <text>ATP + protein L-histidine = ADP + protein N-phospho-L-histidine.</text>
        <dbReference type="EC" id="2.7.13.3"/>
    </reaction>
</comment>
<evidence type="ECO:0000256" key="7">
    <source>
        <dbReference type="ARBA" id="ARBA00022741"/>
    </source>
</evidence>
<keyword evidence="6 14" id="KW-0812">Transmembrane</keyword>
<keyword evidence="4" id="KW-1003">Cell membrane</keyword>
<sequence>MNAALRIPSMRHALRGLLLLVLLALLASAMVPSAARAASAPLELERGARTIDAWPAVTLLVDEGARLDAQSVLAQSRRFFRPTLAAGVLGVDEDPTWMRIPFRVAPDAPGDWVVQIDFGILDYVEFYLEERGKVRKLAASGRRLDETGALKGRVPAVALTLQPGAEYTLLVRVQARGPRVAPVSFMQPDAFHQVSLAEQMLQGLLLGIAACLIAYSAGQWITMRESLYLKYAMYVGGLTLYSVVWFGLGEQFLWRGDEWPSKHMMGLSSMLASTGAYLFVEQILARPGMDRGFSRMMKGGAVLCTLAGVLWAFDLLDHRVLIVFTVTVGSAPMFLGLPGAWRRLRAGDAIGAYFLLGWFLSAGGAVVQSLMVAGKLPANFWTLHSLQLGVTVDMLLFLRILGLRGKAAREAMLRAETEARMKSAFLANMSHEIRTPMNAIIGMSRLALMGDPPPRLRNYLGKILGAGEHLLGLVNDILDYSKMEAGKMAIEKVPFALDEVLEHLSSVTGVKSDAKGVELIFRVGPGVPQHLVGDPLRLGQVLVNLAGNAVKFTESGEIVVAVEAAQAGASAPGQVTLAFSVSDTGIGMTSEQVAGLFQSFSQADSSTTRKYGGTGLGLSISRQLVELMGGEIAVASTRGVGSRFSFTIPLGVGDGQAAAGPAPCCALHDVRALVVDDSATARSALAEMLAALGVRTDTVASGEDCLAAMAQAHAATDPYGIVLMDYLMPGLDGIETIRRIRTSAPGQTAPAILMVSVCTRDTVLAQEGDLRVDAFLHKPVGPSLLYHSLLQALQPDLAPPADAAPALAAASDIPRLDGARILLAEDNANNREVALDFMAAARMQVDVAFNGREALRMASAGDYDLVLMDIQMPELDGLDATRAIRSDPRLRTLPVVAMTAHALPADRVKSLAAGMNDHVTKPIDPDLLFCTLLKWIDPARLAGRPLPPRRDACAAPDEPAPPAALPPVLATLPAVPGLDWRVALDHVDGQRSRLEKRASSFVREYADARKVLREALAGGDYARLQCLAHNLKSSAAYVGAFALSAAADRVEQALRAGTVEGLGRLLPPLLDALDAVLAGLARLAGAGGTHRVPVRTPAQVAQLLARLQDHLRDDDARAESALSELEALLPGNAYAAVLARIRRAVEEIEYAAAVEPLAVLAAELEQKMENDA</sequence>
<dbReference type="InterPro" id="IPR036890">
    <property type="entry name" value="HATPase_C_sf"/>
</dbReference>
<dbReference type="InterPro" id="IPR001789">
    <property type="entry name" value="Sig_transdc_resp-reg_receiver"/>
</dbReference>
<keyword evidence="15" id="KW-0732">Signal</keyword>
<dbReference type="SUPFAM" id="SSF55874">
    <property type="entry name" value="ATPase domain of HSP90 chaperone/DNA topoisomerase II/histidine kinase"/>
    <property type="match status" value="1"/>
</dbReference>
<feature type="domain" description="Histidine kinase" evidence="16">
    <location>
        <begin position="428"/>
        <end position="652"/>
    </location>
</feature>
<feature type="modified residue" description="4-aspartylphosphate" evidence="13">
    <location>
        <position position="725"/>
    </location>
</feature>
<dbReference type="InterPro" id="IPR008207">
    <property type="entry name" value="Sig_transdc_His_kin_Hpt_dom"/>
</dbReference>
<dbReference type="SUPFAM" id="SSF47384">
    <property type="entry name" value="Homodimeric domain of signal transducing histidine kinase"/>
    <property type="match status" value="1"/>
</dbReference>
<dbReference type="PROSITE" id="PS51318">
    <property type="entry name" value="TAT"/>
    <property type="match status" value="1"/>
</dbReference>
<gene>
    <name evidence="19" type="ORF">ACFFJK_09665</name>
</gene>
<evidence type="ECO:0000256" key="13">
    <source>
        <dbReference type="PROSITE-ProRule" id="PRU00169"/>
    </source>
</evidence>
<evidence type="ECO:0000256" key="14">
    <source>
        <dbReference type="SAM" id="Phobius"/>
    </source>
</evidence>
<evidence type="ECO:0000256" key="5">
    <source>
        <dbReference type="ARBA" id="ARBA00022553"/>
    </source>
</evidence>
<dbReference type="InterPro" id="IPR036641">
    <property type="entry name" value="HPT_dom_sf"/>
</dbReference>
<feature type="transmembrane region" description="Helical" evidence="14">
    <location>
        <begin position="353"/>
        <end position="374"/>
    </location>
</feature>
<evidence type="ECO:0000313" key="19">
    <source>
        <dbReference type="EMBL" id="MFC0252156.1"/>
    </source>
</evidence>
<dbReference type="Proteomes" id="UP001589773">
    <property type="component" value="Unassembled WGS sequence"/>
</dbReference>
<feature type="chain" id="PRO_5047066473" description="histidine kinase" evidence="15">
    <location>
        <begin position="38"/>
        <end position="1172"/>
    </location>
</feature>
<dbReference type="PANTHER" id="PTHR45339:SF1">
    <property type="entry name" value="HYBRID SIGNAL TRANSDUCTION HISTIDINE KINASE J"/>
    <property type="match status" value="1"/>
</dbReference>
<dbReference type="Pfam" id="PF07695">
    <property type="entry name" value="7TMR-DISM_7TM"/>
    <property type="match status" value="1"/>
</dbReference>
<evidence type="ECO:0000256" key="6">
    <source>
        <dbReference type="ARBA" id="ARBA00022692"/>
    </source>
</evidence>
<feature type="transmembrane region" description="Helical" evidence="14">
    <location>
        <begin position="263"/>
        <end position="284"/>
    </location>
</feature>
<dbReference type="InterPro" id="IPR036097">
    <property type="entry name" value="HisK_dim/P_sf"/>
</dbReference>
<organism evidence="19 20">
    <name type="scientific">Massilia consociata</name>
    <dbReference type="NCBI Taxonomy" id="760117"/>
    <lineage>
        <taxon>Bacteria</taxon>
        <taxon>Pseudomonadati</taxon>
        <taxon>Pseudomonadota</taxon>
        <taxon>Betaproteobacteria</taxon>
        <taxon>Burkholderiales</taxon>
        <taxon>Oxalobacteraceae</taxon>
        <taxon>Telluria group</taxon>
        <taxon>Massilia</taxon>
    </lineage>
</organism>
<dbReference type="Pfam" id="PF02518">
    <property type="entry name" value="HATPase_c"/>
    <property type="match status" value="1"/>
</dbReference>
<dbReference type="PROSITE" id="PS50109">
    <property type="entry name" value="HIS_KIN"/>
    <property type="match status" value="1"/>
</dbReference>